<protein>
    <submittedName>
        <fullName evidence="1">Uncharacterized protein</fullName>
    </submittedName>
</protein>
<dbReference type="EMBL" id="SRZC01000031">
    <property type="protein sequence ID" value="TGX80034.1"/>
    <property type="molecule type" value="Genomic_DNA"/>
</dbReference>
<dbReference type="Proteomes" id="UP000308886">
    <property type="component" value="Unassembled WGS sequence"/>
</dbReference>
<evidence type="ECO:0000313" key="2">
    <source>
        <dbReference type="Proteomes" id="UP000308886"/>
    </source>
</evidence>
<gene>
    <name evidence="1" type="ORF">E5358_13915</name>
</gene>
<keyword evidence="2" id="KW-1185">Reference proteome</keyword>
<comment type="caution">
    <text evidence="1">The sequence shown here is derived from an EMBL/GenBank/DDBJ whole genome shotgun (WGS) entry which is preliminary data.</text>
</comment>
<reference evidence="1" key="1">
    <citation type="submission" date="2019-04" db="EMBL/GenBank/DDBJ databases">
        <title>Microbes associate with the intestines of laboratory mice.</title>
        <authorList>
            <person name="Navarre W."/>
            <person name="Wong E."/>
            <person name="Huang K."/>
            <person name="Tropini C."/>
            <person name="Ng K."/>
            <person name="Yu B."/>
        </authorList>
    </citation>
    <scope>NUCLEOTIDE SEQUENCE</scope>
    <source>
        <strain evidence="1">NM73_A23</strain>
    </source>
</reference>
<proteinExistence type="predicted"/>
<evidence type="ECO:0000313" key="1">
    <source>
        <dbReference type="EMBL" id="TGX80034.1"/>
    </source>
</evidence>
<name>A0AC61QLV9_9BACT</name>
<accession>A0AC61QLV9</accession>
<sequence length="61" mass="7129">MERKILKATIVMNSGISSGDGNTFELPGWVVNRKGRWESGTYKYEIWYGDRCLKSHEFMVR</sequence>
<organism evidence="1 2">
    <name type="scientific">Palleniella muris</name>
    <dbReference type="NCBI Taxonomy" id="3038145"/>
    <lineage>
        <taxon>Bacteria</taxon>
        <taxon>Pseudomonadati</taxon>
        <taxon>Bacteroidota</taxon>
        <taxon>Bacteroidia</taxon>
        <taxon>Bacteroidales</taxon>
        <taxon>Prevotellaceae</taxon>
        <taxon>Palleniella</taxon>
    </lineage>
</organism>